<dbReference type="SUPFAM" id="SSF48498">
    <property type="entry name" value="Tetracyclin repressor-like, C-terminal domain"/>
    <property type="match status" value="1"/>
</dbReference>
<keyword evidence="3" id="KW-0804">Transcription</keyword>
<dbReference type="InterPro" id="IPR009057">
    <property type="entry name" value="Homeodomain-like_sf"/>
</dbReference>
<keyword evidence="2 4" id="KW-0238">DNA-binding</keyword>
<protein>
    <submittedName>
        <fullName evidence="6">HTH-type transcriptional regulator YxaF</fullName>
    </submittedName>
</protein>
<keyword evidence="7" id="KW-1185">Reference proteome</keyword>
<dbReference type="PANTHER" id="PTHR47506:SF3">
    <property type="entry name" value="HTH-TYPE TRANSCRIPTIONAL REGULATOR LMRA"/>
    <property type="match status" value="1"/>
</dbReference>
<evidence type="ECO:0000313" key="7">
    <source>
        <dbReference type="Proteomes" id="UP000191901"/>
    </source>
</evidence>
<dbReference type="Gene3D" id="1.10.357.10">
    <property type="entry name" value="Tetracycline Repressor, domain 2"/>
    <property type="match status" value="1"/>
</dbReference>
<dbReference type="Pfam" id="PF16925">
    <property type="entry name" value="TetR_C_13"/>
    <property type="match status" value="1"/>
</dbReference>
<dbReference type="AlphaFoldDB" id="A0A1Z3HKT5"/>
<sequence length="198" mass="21503">MAKADLTRARIIQRAANLFNLQGYAGSSMADIMQATGLKKGGIYNHFASKDDLALAAFDFAVQQVSQRYREALQDTPGAIAGLKVIVGTFCTAPDQVPLQGGCPLLNTAIESDDTHSGLREKAQGAMGEWRRLIRRLVQQGLKAGELRPAVDPDTVATIVISTLEGALMMTKLYGDRVHLERGQAHLEHYIDDLRASP</sequence>
<name>A0A1Z3HKT5_9CYAN</name>
<dbReference type="RefSeq" id="WP_080811951.1">
    <property type="nucleotide sequence ID" value="NZ_CP021983.2"/>
</dbReference>
<dbReference type="SUPFAM" id="SSF46689">
    <property type="entry name" value="Homeodomain-like"/>
    <property type="match status" value="1"/>
</dbReference>
<dbReference type="InterPro" id="IPR001647">
    <property type="entry name" value="HTH_TetR"/>
</dbReference>
<dbReference type="InterPro" id="IPR036271">
    <property type="entry name" value="Tet_transcr_reg_TetR-rel_C_sf"/>
</dbReference>
<gene>
    <name evidence="6" type="primary">yxaF_2</name>
    <name evidence="6" type="ORF">XM38_018560</name>
</gene>
<proteinExistence type="predicted"/>
<evidence type="ECO:0000313" key="6">
    <source>
        <dbReference type="EMBL" id="ASC70908.1"/>
    </source>
</evidence>
<reference evidence="6 7" key="1">
    <citation type="journal article" date="2016" name="Biochim. Biophys. Acta">
        <title>Characterization of red-shifted phycobilisomes isolated from the chlorophyll f-containing cyanobacterium Halomicronema hongdechloris.</title>
        <authorList>
            <person name="Li Y."/>
            <person name="Lin Y."/>
            <person name="Garvey C.J."/>
            <person name="Birch D."/>
            <person name="Corkery R.W."/>
            <person name="Loughlin P.C."/>
            <person name="Scheer H."/>
            <person name="Willows R.D."/>
            <person name="Chen M."/>
        </authorList>
    </citation>
    <scope>NUCLEOTIDE SEQUENCE [LARGE SCALE GENOMIC DNA]</scope>
    <source>
        <strain evidence="6 7">C2206</strain>
    </source>
</reference>
<evidence type="ECO:0000256" key="2">
    <source>
        <dbReference type="ARBA" id="ARBA00023125"/>
    </source>
</evidence>
<dbReference type="GO" id="GO:0003677">
    <property type="term" value="F:DNA binding"/>
    <property type="evidence" value="ECO:0007669"/>
    <property type="project" value="UniProtKB-UniRule"/>
</dbReference>
<dbReference type="Pfam" id="PF00440">
    <property type="entry name" value="TetR_N"/>
    <property type="match status" value="1"/>
</dbReference>
<dbReference type="KEGG" id="hhg:XM38_018560"/>
<feature type="DNA-binding region" description="H-T-H motif" evidence="4">
    <location>
        <begin position="28"/>
        <end position="47"/>
    </location>
</feature>
<dbReference type="PANTHER" id="PTHR47506">
    <property type="entry name" value="TRANSCRIPTIONAL REGULATORY PROTEIN"/>
    <property type="match status" value="1"/>
</dbReference>
<dbReference type="PROSITE" id="PS50977">
    <property type="entry name" value="HTH_TETR_2"/>
    <property type="match status" value="1"/>
</dbReference>
<evidence type="ECO:0000256" key="1">
    <source>
        <dbReference type="ARBA" id="ARBA00023015"/>
    </source>
</evidence>
<feature type="domain" description="HTH tetR-type" evidence="5">
    <location>
        <begin position="5"/>
        <end position="65"/>
    </location>
</feature>
<dbReference type="OrthoDB" id="116240at2"/>
<dbReference type="STRING" id="1641165.XM38_19580"/>
<evidence type="ECO:0000259" key="5">
    <source>
        <dbReference type="PROSITE" id="PS50977"/>
    </source>
</evidence>
<evidence type="ECO:0000256" key="4">
    <source>
        <dbReference type="PROSITE-ProRule" id="PRU00335"/>
    </source>
</evidence>
<dbReference type="PRINTS" id="PR00455">
    <property type="entry name" value="HTHTETR"/>
</dbReference>
<dbReference type="InterPro" id="IPR011075">
    <property type="entry name" value="TetR_C"/>
</dbReference>
<organism evidence="6 7">
    <name type="scientific">Halomicronema hongdechloris C2206</name>
    <dbReference type="NCBI Taxonomy" id="1641165"/>
    <lineage>
        <taxon>Bacteria</taxon>
        <taxon>Bacillati</taxon>
        <taxon>Cyanobacteriota</taxon>
        <taxon>Cyanophyceae</taxon>
        <taxon>Nodosilineales</taxon>
        <taxon>Nodosilineaceae</taxon>
        <taxon>Halomicronema</taxon>
    </lineage>
</organism>
<evidence type="ECO:0000256" key="3">
    <source>
        <dbReference type="ARBA" id="ARBA00023163"/>
    </source>
</evidence>
<keyword evidence="1" id="KW-0805">Transcription regulation</keyword>
<dbReference type="Proteomes" id="UP000191901">
    <property type="component" value="Chromosome"/>
</dbReference>
<dbReference type="EMBL" id="CP021983">
    <property type="protein sequence ID" value="ASC70908.1"/>
    <property type="molecule type" value="Genomic_DNA"/>
</dbReference>
<accession>A0A1Z3HKT5</accession>